<keyword evidence="2" id="KW-1185">Reference proteome</keyword>
<dbReference type="Pfam" id="PF02992">
    <property type="entry name" value="Transposase_21"/>
    <property type="match status" value="2"/>
</dbReference>
<dbReference type="Pfam" id="PF13963">
    <property type="entry name" value="Transpos_assoc"/>
    <property type="match status" value="1"/>
</dbReference>
<dbReference type="RefSeq" id="XP_056695732.1">
    <property type="nucleotide sequence ID" value="XM_056839754.1"/>
</dbReference>
<organism evidence="2 3">
    <name type="scientific">Spinacia oleracea</name>
    <name type="common">Spinach</name>
    <dbReference type="NCBI Taxonomy" id="3562"/>
    <lineage>
        <taxon>Eukaryota</taxon>
        <taxon>Viridiplantae</taxon>
        <taxon>Streptophyta</taxon>
        <taxon>Embryophyta</taxon>
        <taxon>Tracheophyta</taxon>
        <taxon>Spermatophyta</taxon>
        <taxon>Magnoliopsida</taxon>
        <taxon>eudicotyledons</taxon>
        <taxon>Gunneridae</taxon>
        <taxon>Pentapetalae</taxon>
        <taxon>Caryophyllales</taxon>
        <taxon>Chenopodiaceae</taxon>
        <taxon>Chenopodioideae</taxon>
        <taxon>Anserineae</taxon>
        <taxon>Spinacia</taxon>
    </lineage>
</organism>
<name>A0ABM3RJD5_SPIOL</name>
<dbReference type="PANTHER" id="PTHR10775">
    <property type="entry name" value="OS08G0208400 PROTEIN"/>
    <property type="match status" value="1"/>
</dbReference>
<evidence type="ECO:0000313" key="2">
    <source>
        <dbReference type="Proteomes" id="UP000813463"/>
    </source>
</evidence>
<dbReference type="InterPro" id="IPR029480">
    <property type="entry name" value="Transpos_assoc"/>
</dbReference>
<feature type="domain" description="Transposase-associated" evidence="1">
    <location>
        <begin position="41"/>
        <end position="106"/>
    </location>
</feature>
<dbReference type="PANTHER" id="PTHR10775:SF180">
    <property type="entry name" value="TRANSPOSON, EN_SPM-LIKE, TRANSPOSASE-ASSOCIATED DOMAIN PROTEIN-RELATED"/>
    <property type="match status" value="1"/>
</dbReference>
<dbReference type="GeneID" id="110804210"/>
<protein>
    <recommendedName>
        <fullName evidence="1">Transposase-associated domain-containing protein</fullName>
    </recommendedName>
</protein>
<evidence type="ECO:0000313" key="3">
    <source>
        <dbReference type="RefSeq" id="XP_056695732.1"/>
    </source>
</evidence>
<gene>
    <name evidence="3" type="primary">LOC110804210</name>
</gene>
<proteinExistence type="predicted"/>
<reference evidence="2" key="1">
    <citation type="journal article" date="2021" name="Nat. Commun.">
        <title>Genomic analyses provide insights into spinach domestication and the genetic basis of agronomic traits.</title>
        <authorList>
            <person name="Cai X."/>
            <person name="Sun X."/>
            <person name="Xu C."/>
            <person name="Sun H."/>
            <person name="Wang X."/>
            <person name="Ge C."/>
            <person name="Zhang Z."/>
            <person name="Wang Q."/>
            <person name="Fei Z."/>
            <person name="Jiao C."/>
            <person name="Wang Q."/>
        </authorList>
    </citation>
    <scope>NUCLEOTIDE SEQUENCE [LARGE SCALE GENOMIC DNA]</scope>
    <source>
        <strain evidence="2">cv. Varoflay</strain>
    </source>
</reference>
<sequence>MDCKSGYWQIKMEADNIPLTSFSAPQACRDGSKLITTTKIGDPKYDAGVMQFIKFALENNSEDRDKFRCPCYMCHNLMHHKVDVILSHLHKWEFDITYTCWYRHGEKMGGTSGHQGHTDEGDSLEDMMDQLHERVDEDPQVLEELLTDSEKPLYKDSKHSKLPATVKLYNVKVGHSVTVECFSAFLKIFKDILPPDNVFPGATYRCNVSRYKKKEGVPAKVLLYFPIISRFKRMYSNLEDAKRLTWHKFSREKEDGILRHLADSPQWRFIDAEISDFGKEERNLRLGLPSDGVEVFDASRNEMFNLRAMLFYTIQDYPAYDGWEGRWLSASKKTVYYDHRLFLPEEHEYRKLKKAFTGEKIFESRPSVSTGEEVFEKVKNIQITFGKLKKNKDALPKHGYKMCLVFWRLPYWRFLFVRHSLDLMHIEKNVFDSLIGTLLNMPKKTKDGPNARSDLEEMDIRKELHIVEEIGKRKYLPPTAYTLSKKEKVELCTSLAGVKVP</sequence>
<evidence type="ECO:0000259" key="1">
    <source>
        <dbReference type="Pfam" id="PF13963"/>
    </source>
</evidence>
<accession>A0ABM3RJD5</accession>
<reference evidence="3" key="2">
    <citation type="submission" date="2025-08" db="UniProtKB">
        <authorList>
            <consortium name="RefSeq"/>
        </authorList>
    </citation>
    <scope>IDENTIFICATION</scope>
    <source>
        <tissue evidence="3">Leaf</tissue>
    </source>
</reference>
<dbReference type="Proteomes" id="UP000813463">
    <property type="component" value="Chromosome 3"/>
</dbReference>
<dbReference type="InterPro" id="IPR004242">
    <property type="entry name" value="Transposase_21"/>
</dbReference>